<dbReference type="Proteomes" id="UP001597468">
    <property type="component" value="Unassembled WGS sequence"/>
</dbReference>
<dbReference type="EMBL" id="JBHULT010000008">
    <property type="protein sequence ID" value="MFD2518037.1"/>
    <property type="molecule type" value="Genomic_DNA"/>
</dbReference>
<evidence type="ECO:0000313" key="4">
    <source>
        <dbReference type="Proteomes" id="UP001597468"/>
    </source>
</evidence>
<dbReference type="SMART" id="SM00448">
    <property type="entry name" value="REC"/>
    <property type="match status" value="1"/>
</dbReference>
<organism evidence="3 4">
    <name type="scientific">Salinimicrobium flavum</name>
    <dbReference type="NCBI Taxonomy" id="1737065"/>
    <lineage>
        <taxon>Bacteria</taxon>
        <taxon>Pseudomonadati</taxon>
        <taxon>Bacteroidota</taxon>
        <taxon>Flavobacteriia</taxon>
        <taxon>Flavobacteriales</taxon>
        <taxon>Flavobacteriaceae</taxon>
        <taxon>Salinimicrobium</taxon>
    </lineage>
</organism>
<dbReference type="InterPro" id="IPR052893">
    <property type="entry name" value="TCS_response_regulator"/>
</dbReference>
<dbReference type="InterPro" id="IPR011006">
    <property type="entry name" value="CheY-like_superfamily"/>
</dbReference>
<evidence type="ECO:0000256" key="1">
    <source>
        <dbReference type="PROSITE-ProRule" id="PRU00169"/>
    </source>
</evidence>
<dbReference type="SUPFAM" id="SSF52172">
    <property type="entry name" value="CheY-like"/>
    <property type="match status" value="1"/>
</dbReference>
<accession>A0ABW5IYL3</accession>
<reference evidence="4" key="1">
    <citation type="journal article" date="2019" name="Int. J. Syst. Evol. Microbiol.">
        <title>The Global Catalogue of Microorganisms (GCM) 10K type strain sequencing project: providing services to taxonomists for standard genome sequencing and annotation.</title>
        <authorList>
            <consortium name="The Broad Institute Genomics Platform"/>
            <consortium name="The Broad Institute Genome Sequencing Center for Infectious Disease"/>
            <person name="Wu L."/>
            <person name="Ma J."/>
        </authorList>
    </citation>
    <scope>NUCLEOTIDE SEQUENCE [LARGE SCALE GENOMIC DNA]</scope>
    <source>
        <strain evidence="4">KCTC 42585</strain>
    </source>
</reference>
<evidence type="ECO:0000313" key="3">
    <source>
        <dbReference type="EMBL" id="MFD2518037.1"/>
    </source>
</evidence>
<dbReference type="Pfam" id="PF00072">
    <property type="entry name" value="Response_reg"/>
    <property type="match status" value="1"/>
</dbReference>
<keyword evidence="4" id="KW-1185">Reference proteome</keyword>
<dbReference type="PROSITE" id="PS50110">
    <property type="entry name" value="RESPONSE_REGULATORY"/>
    <property type="match status" value="1"/>
</dbReference>
<dbReference type="RefSeq" id="WP_380751393.1">
    <property type="nucleotide sequence ID" value="NZ_JBHULT010000008.1"/>
</dbReference>
<proteinExistence type="predicted"/>
<dbReference type="PANTHER" id="PTHR44520">
    <property type="entry name" value="RESPONSE REGULATOR RCP1-RELATED"/>
    <property type="match status" value="1"/>
</dbReference>
<dbReference type="InterPro" id="IPR001789">
    <property type="entry name" value="Sig_transdc_resp-reg_receiver"/>
</dbReference>
<feature type="modified residue" description="4-aspartylphosphate" evidence="1">
    <location>
        <position position="66"/>
    </location>
</feature>
<feature type="domain" description="Response regulatory" evidence="2">
    <location>
        <begin position="11"/>
        <end position="134"/>
    </location>
</feature>
<sequence>MPDHSEKKSFEVLIVDDDPVVSLLHKNQLKVTMMPLPPLLFRNGRTALDYLKKKDSEENNFLILLDIHMPVLNGWEFLTALKNENLSSGIFVILVTSSINKEDHMRSKEFNHVIGFCRKPLLADQLRQIMQLKEVHTLFSGFRKAAMREGELRK</sequence>
<keyword evidence="1" id="KW-0597">Phosphoprotein</keyword>
<comment type="caution">
    <text evidence="3">The sequence shown here is derived from an EMBL/GenBank/DDBJ whole genome shotgun (WGS) entry which is preliminary data.</text>
</comment>
<dbReference type="Gene3D" id="3.40.50.2300">
    <property type="match status" value="1"/>
</dbReference>
<dbReference type="PANTHER" id="PTHR44520:SF2">
    <property type="entry name" value="RESPONSE REGULATOR RCP1"/>
    <property type="match status" value="1"/>
</dbReference>
<name>A0ABW5IYL3_9FLAO</name>
<gene>
    <name evidence="3" type="ORF">ACFSTG_09040</name>
</gene>
<protein>
    <submittedName>
        <fullName evidence="3">Response regulator</fullName>
    </submittedName>
</protein>
<evidence type="ECO:0000259" key="2">
    <source>
        <dbReference type="PROSITE" id="PS50110"/>
    </source>
</evidence>